<proteinExistence type="predicted"/>
<name>A0ABU7R5F2_9FLAO</name>
<comment type="caution">
    <text evidence="2">The sequence shown here is derived from an EMBL/GenBank/DDBJ whole genome shotgun (WGS) entry which is preliminary data.</text>
</comment>
<reference evidence="2 3" key="1">
    <citation type="submission" date="2024-01" db="EMBL/GenBank/DDBJ databases">
        <title>Whole genome of Chryseobacterium arthrosphaerae NNCa 2741.</title>
        <authorList>
            <person name="Boriskina E.V."/>
            <person name="Gordinskaya N.A."/>
            <person name="Kropotov V.S."/>
            <person name="Alekseeva A.E."/>
            <person name="Makhova M.A."/>
            <person name="Kryazhev D.V."/>
            <person name="Shkurkina I.S."/>
        </authorList>
    </citation>
    <scope>NUCLEOTIDE SEQUENCE [LARGE SCALE GENOMIC DNA]</scope>
    <source>
        <strain evidence="2 3">NNCa 2741</strain>
    </source>
</reference>
<evidence type="ECO:0000313" key="3">
    <source>
        <dbReference type="Proteomes" id="UP001350005"/>
    </source>
</evidence>
<keyword evidence="3" id="KW-1185">Reference proteome</keyword>
<gene>
    <name evidence="2" type="ORF">V2E39_21750</name>
</gene>
<organism evidence="2 3">
    <name type="scientific">Chryseobacterium arthrosphaerae</name>
    <dbReference type="NCBI Taxonomy" id="651561"/>
    <lineage>
        <taxon>Bacteria</taxon>
        <taxon>Pseudomonadati</taxon>
        <taxon>Bacteroidota</taxon>
        <taxon>Flavobacteriia</taxon>
        <taxon>Flavobacteriales</taxon>
        <taxon>Weeksellaceae</taxon>
        <taxon>Chryseobacterium group</taxon>
        <taxon>Chryseobacterium</taxon>
    </lineage>
</organism>
<dbReference type="RefSeq" id="WP_123902305.1">
    <property type="nucleotide sequence ID" value="NZ_CP119767.1"/>
</dbReference>
<protein>
    <submittedName>
        <fullName evidence="2">Uncharacterized protein</fullName>
    </submittedName>
</protein>
<sequence>MIEFILMLLGLAFSNNTNTVTTCNNNQTPDIVQVQSGPADPGGSTGGDTGGETTPLPPKK</sequence>
<dbReference type="EMBL" id="JAZGJU010000070">
    <property type="protein sequence ID" value="MEE6130036.1"/>
    <property type="molecule type" value="Genomic_DNA"/>
</dbReference>
<evidence type="ECO:0000313" key="2">
    <source>
        <dbReference type="EMBL" id="MEE6130036.1"/>
    </source>
</evidence>
<accession>A0ABU7R5F2</accession>
<evidence type="ECO:0000256" key="1">
    <source>
        <dbReference type="SAM" id="MobiDB-lite"/>
    </source>
</evidence>
<feature type="region of interest" description="Disordered" evidence="1">
    <location>
        <begin position="24"/>
        <end position="60"/>
    </location>
</feature>
<dbReference type="Proteomes" id="UP001350005">
    <property type="component" value="Unassembled WGS sequence"/>
</dbReference>